<evidence type="ECO:0000313" key="2">
    <source>
        <dbReference type="Proteomes" id="UP001597375"/>
    </source>
</evidence>
<proteinExistence type="predicted"/>
<dbReference type="Pfam" id="PF11013">
    <property type="entry name" value="DUF2851"/>
    <property type="match status" value="1"/>
</dbReference>
<reference evidence="2" key="1">
    <citation type="journal article" date="2019" name="Int. J. Syst. Evol. Microbiol.">
        <title>The Global Catalogue of Microorganisms (GCM) 10K type strain sequencing project: providing services to taxonomists for standard genome sequencing and annotation.</title>
        <authorList>
            <consortium name="The Broad Institute Genomics Platform"/>
            <consortium name="The Broad Institute Genome Sequencing Center for Infectious Disease"/>
            <person name="Wu L."/>
            <person name="Ma J."/>
        </authorList>
    </citation>
    <scope>NUCLEOTIDE SEQUENCE [LARGE SCALE GENOMIC DNA]</scope>
    <source>
        <strain evidence="2">CGMCC 4.7106</strain>
    </source>
</reference>
<protein>
    <submittedName>
        <fullName evidence="1">DUF2851 family protein</fullName>
    </submittedName>
</protein>
<name>A0ABW5D5P7_9BACT</name>
<sequence length="457" mass="52297">MNYGFLLESVWHPPLAFEEVAAPKLPPELELQALWFAGSFGREFKLKDGRSLRIIQFGEWNHGPGPDFTHAAIEIDGCHYTGDLEIDSCTSDWESHGHSTNPAFANTILHVAFQPTLREMFVRTSNHRLVPELMITPNQLTEALRLPSRDTAIAIPGRCVQPLRKMSQLGIERLLREASLHRASLKAARFLRTVEAHDFDSALFQATAEVLGYGGNSLPMKLLSQRAPVKMLRANPLHSETILLGTAGFLDAGLYLRAPEDTREYLSRLWETWWKIRPKHEPPTNSCSAWRTSGQRPANHPHRRVGALAALVDKWPTYRKLALATPFSVKPMVDFLQELTHDFWTFRHTLTSAKSNKPISIFGKNLAMELCANQLIPLALHEKRFTFHNYFKHRHSTINQKLKRCGIRLFGSEEASRPYLRRLSHQQGMLQIYSDFCLEDFSDCENCPFPEQLLQWR</sequence>
<keyword evidence="2" id="KW-1185">Reference proteome</keyword>
<accession>A0ABW5D5P7</accession>
<dbReference type="InterPro" id="IPR021272">
    <property type="entry name" value="DUF2851"/>
</dbReference>
<comment type="caution">
    <text evidence="1">The sequence shown here is derived from an EMBL/GenBank/DDBJ whole genome shotgun (WGS) entry which is preliminary data.</text>
</comment>
<gene>
    <name evidence="1" type="ORF">ACFSSA_06860</name>
</gene>
<evidence type="ECO:0000313" key="1">
    <source>
        <dbReference type="EMBL" id="MFD2256388.1"/>
    </source>
</evidence>
<dbReference type="EMBL" id="JBHUIT010000008">
    <property type="protein sequence ID" value="MFD2256388.1"/>
    <property type="molecule type" value="Genomic_DNA"/>
</dbReference>
<dbReference type="Proteomes" id="UP001597375">
    <property type="component" value="Unassembled WGS sequence"/>
</dbReference>
<organism evidence="1 2">
    <name type="scientific">Luteolibacter algae</name>
    <dbReference type="NCBI Taxonomy" id="454151"/>
    <lineage>
        <taxon>Bacteria</taxon>
        <taxon>Pseudomonadati</taxon>
        <taxon>Verrucomicrobiota</taxon>
        <taxon>Verrucomicrobiia</taxon>
        <taxon>Verrucomicrobiales</taxon>
        <taxon>Verrucomicrobiaceae</taxon>
        <taxon>Luteolibacter</taxon>
    </lineage>
</organism>
<dbReference type="RefSeq" id="WP_386819579.1">
    <property type="nucleotide sequence ID" value="NZ_JBHUIT010000008.1"/>
</dbReference>